<protein>
    <submittedName>
        <fullName evidence="2">Proline-responsive transcriptional activator PutR</fullName>
    </submittedName>
</protein>
<sequence length="502" mass="59232">MKLNMTIIFDHLDRAEVTKKRISRPFDFYLDKIEICTGKMWQESSLCIADAKSLPDVPETKDSVSLICIGQLPDAYTEIPCEYICIKEGTDIAKLFQEAAEVFRLFQDIEVRLLRCLVDHAPMNEIGRILFEILENPVSFATPVFRIMMYVPGKNSSYKNFSLAENTYLPEDEYMVVVSDPEYKATLKTKIPGIFSEKMYGFRKIYCNIFHRQEYLGRLVADEVYRPCRESDLSFLMLISDYVKMAYLDICPVNLGETKEFDHMVRELTLSQRPYLEAYDPILRSYGWEKSDTYLYVYLSSFSENNRHSRLAEHMLYLHRILDSNYTFVHENHIHLILRYPNGQNKKIYEILESFAGRHDFYIGCSSWFHDFEKTGMYFHQAVIAFETGNQTEPSKRVYLFEKYILEYIVKTACLKHNKEFYIAPPLSALMDYDRKHGTELLHTLKICLENSGRAVIAQDILHVHRTTYLYRIKRIEEITGWQLNDYRTRLYLMILFEMIDA</sequence>
<dbReference type="EMBL" id="CP035945">
    <property type="protein sequence ID" value="QBE97899.1"/>
    <property type="molecule type" value="Genomic_DNA"/>
</dbReference>
<evidence type="ECO:0000313" key="2">
    <source>
        <dbReference type="EMBL" id="QBE97899.1"/>
    </source>
</evidence>
<dbReference type="Pfam" id="PF13556">
    <property type="entry name" value="HTH_30"/>
    <property type="match status" value="1"/>
</dbReference>
<name>A0A4P6M047_9FIRM</name>
<evidence type="ECO:0000259" key="1">
    <source>
        <dbReference type="Pfam" id="PF13556"/>
    </source>
</evidence>
<dbReference type="InterPro" id="IPR051448">
    <property type="entry name" value="CdaR-like_regulators"/>
</dbReference>
<dbReference type="Proteomes" id="UP000289794">
    <property type="component" value="Chromosome"/>
</dbReference>
<gene>
    <name evidence="2" type="primary">putR_1</name>
    <name evidence="2" type="ORF">PMF13cell1_03462</name>
</gene>
<dbReference type="KEGG" id="bpro:PMF13cell1_03462"/>
<dbReference type="InterPro" id="IPR025736">
    <property type="entry name" value="PucR_C-HTH_dom"/>
</dbReference>
<dbReference type="InterPro" id="IPR042070">
    <property type="entry name" value="PucR_C-HTH_sf"/>
</dbReference>
<evidence type="ECO:0000313" key="3">
    <source>
        <dbReference type="Proteomes" id="UP000289794"/>
    </source>
</evidence>
<dbReference type="PANTHER" id="PTHR33744:SF15">
    <property type="entry name" value="CARBOHYDRATE DIACID REGULATOR"/>
    <property type="match status" value="1"/>
</dbReference>
<dbReference type="Gene3D" id="1.10.10.2840">
    <property type="entry name" value="PucR C-terminal helix-turn-helix domain"/>
    <property type="match status" value="1"/>
</dbReference>
<dbReference type="PANTHER" id="PTHR33744">
    <property type="entry name" value="CARBOHYDRATE DIACID REGULATOR"/>
    <property type="match status" value="1"/>
</dbReference>
<accession>A0A4P6M047</accession>
<proteinExistence type="predicted"/>
<dbReference type="AlphaFoldDB" id="A0A4P6M047"/>
<dbReference type="RefSeq" id="WP_130181510.1">
    <property type="nucleotide sequence ID" value="NZ_CP035945.1"/>
</dbReference>
<feature type="domain" description="PucR C-terminal helix-turn-helix" evidence="1">
    <location>
        <begin position="441"/>
        <end position="495"/>
    </location>
</feature>
<organism evidence="2 3">
    <name type="scientific">Blautia producta</name>
    <dbReference type="NCBI Taxonomy" id="33035"/>
    <lineage>
        <taxon>Bacteria</taxon>
        <taxon>Bacillati</taxon>
        <taxon>Bacillota</taxon>
        <taxon>Clostridia</taxon>
        <taxon>Lachnospirales</taxon>
        <taxon>Lachnospiraceae</taxon>
        <taxon>Blautia</taxon>
    </lineage>
</organism>
<reference evidence="2 3" key="1">
    <citation type="submission" date="2019-01" db="EMBL/GenBank/DDBJ databases">
        <title>PMF-metabolizing Aryl O-demethylase.</title>
        <authorList>
            <person name="Kim M."/>
        </authorList>
    </citation>
    <scope>NUCLEOTIDE SEQUENCE [LARGE SCALE GENOMIC DNA]</scope>
    <source>
        <strain evidence="2 3">PMF1</strain>
    </source>
</reference>